<accession>A0A1I1KEY4</accession>
<name>A0A1I1KEY4_9ACTN</name>
<dbReference type="EMBL" id="FOLM01000004">
    <property type="protein sequence ID" value="SFC59369.1"/>
    <property type="molecule type" value="Genomic_DNA"/>
</dbReference>
<dbReference type="AlphaFoldDB" id="A0A1I1KEY4"/>
<organism evidence="1 2">
    <name type="scientific">Streptomyces aidingensis</name>
    <dbReference type="NCBI Taxonomy" id="910347"/>
    <lineage>
        <taxon>Bacteria</taxon>
        <taxon>Bacillati</taxon>
        <taxon>Actinomycetota</taxon>
        <taxon>Actinomycetes</taxon>
        <taxon>Kitasatosporales</taxon>
        <taxon>Streptomycetaceae</taxon>
        <taxon>Streptomyces</taxon>
    </lineage>
</organism>
<dbReference type="RefSeq" id="WP_093838476.1">
    <property type="nucleotide sequence ID" value="NZ_FOLM01000004.1"/>
</dbReference>
<gene>
    <name evidence="1" type="ORF">SAMN05421773_104208</name>
</gene>
<dbReference type="OrthoDB" id="3691787at2"/>
<evidence type="ECO:0000313" key="2">
    <source>
        <dbReference type="Proteomes" id="UP000199207"/>
    </source>
</evidence>
<dbReference type="Proteomes" id="UP000199207">
    <property type="component" value="Unassembled WGS sequence"/>
</dbReference>
<reference evidence="1 2" key="1">
    <citation type="submission" date="2016-10" db="EMBL/GenBank/DDBJ databases">
        <authorList>
            <person name="de Groot N.N."/>
        </authorList>
    </citation>
    <scope>NUCLEOTIDE SEQUENCE [LARGE SCALE GENOMIC DNA]</scope>
    <source>
        <strain evidence="1 2">CGMCC 4.5739</strain>
    </source>
</reference>
<protein>
    <submittedName>
        <fullName evidence="1">Uncharacterized protein</fullName>
    </submittedName>
</protein>
<proteinExistence type="predicted"/>
<keyword evidence="2" id="KW-1185">Reference proteome</keyword>
<evidence type="ECO:0000313" key="1">
    <source>
        <dbReference type="EMBL" id="SFC59369.1"/>
    </source>
</evidence>
<sequence length="73" mass="8121">MPKSLTVGQLIHQLDVFDHDLPVRLAINPDWPFAHLVGRVVEDQGDDGPAVFIAEDGQEGYLPPSVRTELDWS</sequence>